<proteinExistence type="predicted"/>
<accession>A0A6B8KDN0</accession>
<dbReference type="OrthoDB" id="8452401at2"/>
<name>A0A6B8KDN0_9HYPH</name>
<gene>
    <name evidence="1" type="ORF">H2LOC_001815</name>
</gene>
<dbReference type="Proteomes" id="UP000309061">
    <property type="component" value="Chromosome"/>
</dbReference>
<dbReference type="AlphaFoldDB" id="A0A6B8KDN0"/>
<evidence type="ECO:0000313" key="1">
    <source>
        <dbReference type="EMBL" id="QGM44530.1"/>
    </source>
</evidence>
<dbReference type="EMBL" id="CP046052">
    <property type="protein sequence ID" value="QGM44530.1"/>
    <property type="molecule type" value="Genomic_DNA"/>
</dbReference>
<keyword evidence="2" id="KW-1185">Reference proteome</keyword>
<organism evidence="1 2">
    <name type="scientific">Methylocystis heyeri</name>
    <dbReference type="NCBI Taxonomy" id="391905"/>
    <lineage>
        <taxon>Bacteria</taxon>
        <taxon>Pseudomonadati</taxon>
        <taxon>Pseudomonadota</taxon>
        <taxon>Alphaproteobacteria</taxon>
        <taxon>Hyphomicrobiales</taxon>
        <taxon>Methylocystaceae</taxon>
        <taxon>Methylocystis</taxon>
    </lineage>
</organism>
<evidence type="ECO:0000313" key="2">
    <source>
        <dbReference type="Proteomes" id="UP000309061"/>
    </source>
</evidence>
<evidence type="ECO:0008006" key="3">
    <source>
        <dbReference type="Google" id="ProtNLM"/>
    </source>
</evidence>
<protein>
    <recommendedName>
        <fullName evidence="3">Acyl dehydratase</fullName>
    </recommendedName>
</protein>
<reference evidence="1 2" key="1">
    <citation type="submission" date="2019-11" db="EMBL/GenBank/DDBJ databases">
        <title>The genome sequence of Methylocystis heyeri.</title>
        <authorList>
            <person name="Oshkin I.Y."/>
            <person name="Miroshnikov K."/>
            <person name="Dedysh S.N."/>
        </authorList>
    </citation>
    <scope>NUCLEOTIDE SEQUENCE [LARGE SCALE GENOMIC DNA]</scope>
    <source>
        <strain evidence="1 2">H2</strain>
    </source>
</reference>
<sequence length="131" mass="14474">MERESATALEPFRVRVDRARAAEFARETDNAGELAAMPLAYPAVWLSEPRVYAAIARACAQAESLPVHESQSFVYDRPVLFDADYDLVVSMAREQSPPRLRIRAALASPDGAPVGSFETLLRLVPRRETAS</sequence>
<dbReference type="RefSeq" id="WP_136494829.1">
    <property type="nucleotide sequence ID" value="NZ_CP046052.1"/>
</dbReference>
<dbReference type="KEGG" id="mhey:H2LOC_001815"/>